<dbReference type="PANTHER" id="PTHR45989">
    <property type="entry name" value="TRANSLATION INITIATION FACTOR EIF-2B SUBUNIT GAMMA"/>
    <property type="match status" value="1"/>
</dbReference>
<organism evidence="11 12">
    <name type="scientific">Tilletia walkeri</name>
    <dbReference type="NCBI Taxonomy" id="117179"/>
    <lineage>
        <taxon>Eukaryota</taxon>
        <taxon>Fungi</taxon>
        <taxon>Dikarya</taxon>
        <taxon>Basidiomycota</taxon>
        <taxon>Ustilaginomycotina</taxon>
        <taxon>Exobasidiomycetes</taxon>
        <taxon>Tilletiales</taxon>
        <taxon>Tilletiaceae</taxon>
        <taxon>Tilletia</taxon>
    </lineage>
</organism>
<dbReference type="Gene3D" id="2.160.10.10">
    <property type="entry name" value="Hexapeptide repeat proteins"/>
    <property type="match status" value="1"/>
</dbReference>
<feature type="region of interest" description="Disordered" evidence="9">
    <location>
        <begin position="770"/>
        <end position="790"/>
    </location>
</feature>
<gene>
    <name evidence="11" type="ORF">A4X09_0g1807</name>
</gene>
<comment type="caution">
    <text evidence="11">The sequence shown here is derived from an EMBL/GenBank/DDBJ whole genome shotgun (WGS) entry which is preliminary data.</text>
</comment>
<dbReference type="InterPro" id="IPR056818">
    <property type="entry name" value="GlmU/GlgC-like_hexapep"/>
</dbReference>
<dbReference type="EMBL" id="LWDG02000046">
    <property type="protein sequence ID" value="KAE8270536.1"/>
    <property type="molecule type" value="Genomic_DNA"/>
</dbReference>
<evidence type="ECO:0000256" key="1">
    <source>
        <dbReference type="ARBA" id="ARBA00004514"/>
    </source>
</evidence>
<dbReference type="GO" id="GO:0003743">
    <property type="term" value="F:translation initiation factor activity"/>
    <property type="evidence" value="ECO:0007669"/>
    <property type="project" value="UniProtKB-KW"/>
</dbReference>
<dbReference type="SUPFAM" id="SSF51161">
    <property type="entry name" value="Trimeric LpxA-like enzymes"/>
    <property type="match status" value="1"/>
</dbReference>
<sequence>MTAAGGVASAGGSAGGVTGLPPMFTPIIFCLPSEGSSLSLNPLTSTSTSSSALASVGADTSAASNQDGDNNNTSTDQHPAEASKALPPALLPIANRPIIAFALQQLVSAGIRHAIICAPAAHHTLIAHTLRQLHLITHGTTTTTTTTPNVQVLVDPLPGTSRRSNPSASTYILRLDLVPLGPADRTDKTRMSAAGTTASSLQPSIETNSRSRKKNRVLGSAELLLWLASEGWLEADPLILPYDLLTPSLPLTAVLRAHQIAAALLPSTNFAPGSGPRNSLPSLPLLLGATTLLIERRSPANTRSNGAKGDAASKERLKAEKSALVGSGTQGDRLVVYSKEDFGALHGFSSSTLAAPHTGGFTSCPPSSSTTTTLIAEAPHSAHALLSSTPLVQAQSRSKSTSYVLPPGVGTQSLSSLHNQSRITASAHISTSLLDSGIYVLPRAIVLPLLERFSSPSPSGSTQPKIRTIPHLVSLLARASSDTRYARKMGIDNLVRRLARSFAQTHAQRAGLDPVRGVLRTGTTDGGRDSLGASISVAGVAAVGSGGGAGGIGAAASLADSVQFGSAVASPNMLASPPTINTRRPHLGRQSSASASSPSARANKDGQDESSSSAADALLAELGTSMSRLSVSIAAAHSSASRSSITGERSSTAVRPFSTPSSSSSSSSGAAPAEIRVQALVARLETDAEAFVWGRADEVSATGPVAGGGKGGKGAGGAGSAPQVEQERFLGKVDTPARYLEANRFLLRALAAPTPSPLFPIPSISEAGSLGTAPPIEGGASPPSQPQITPDALIASHSSTTLGDRCVIRRSVVGKGCTIARGAKILGCVLMNGVSVGENAKLESVILAPHTTVGARSSLVDVDAGPEGVRIPDGTEAKATRFGNGVSGGGGAGAAGGASGKKTGRGPQALGFDESAVVAGLLQDDDDDDSEDSEEEESEEEDD</sequence>
<dbReference type="AlphaFoldDB" id="A0A8X7T6E6"/>
<feature type="compositionally biased region" description="Low complexity" evidence="9">
    <location>
        <begin position="591"/>
        <end position="601"/>
    </location>
</feature>
<dbReference type="GO" id="GO:0005851">
    <property type="term" value="C:eukaryotic translation initiation factor 2B complex"/>
    <property type="evidence" value="ECO:0007669"/>
    <property type="project" value="TreeGrafter"/>
</dbReference>
<evidence type="ECO:0000256" key="9">
    <source>
        <dbReference type="SAM" id="MobiDB-lite"/>
    </source>
</evidence>
<dbReference type="GO" id="GO:0005829">
    <property type="term" value="C:cytosol"/>
    <property type="evidence" value="ECO:0007669"/>
    <property type="project" value="UniProtKB-SubCell"/>
</dbReference>
<keyword evidence="3" id="KW-0963">Cytoplasm</keyword>
<feature type="region of interest" description="Disordered" evidence="9">
    <location>
        <begin position="700"/>
        <end position="723"/>
    </location>
</feature>
<feature type="region of interest" description="Disordered" evidence="9">
    <location>
        <begin position="575"/>
        <end position="614"/>
    </location>
</feature>
<evidence type="ECO:0000256" key="6">
    <source>
        <dbReference type="ARBA" id="ARBA00044196"/>
    </source>
</evidence>
<feature type="region of interest" description="Disordered" evidence="9">
    <location>
        <begin position="51"/>
        <end position="82"/>
    </location>
</feature>
<dbReference type="InterPro" id="IPR011004">
    <property type="entry name" value="Trimer_LpxA-like_sf"/>
</dbReference>
<feature type="region of interest" description="Disordered" evidence="9">
    <location>
        <begin position="638"/>
        <end position="672"/>
    </location>
</feature>
<evidence type="ECO:0000256" key="5">
    <source>
        <dbReference type="ARBA" id="ARBA00022917"/>
    </source>
</evidence>
<evidence type="ECO:0000256" key="8">
    <source>
        <dbReference type="ARBA" id="ARBA00046432"/>
    </source>
</evidence>
<feature type="domain" description="Glucose-1-phosphate adenylyltransferase/Bifunctional protein GlmU-like C-terminal hexapeptide" evidence="10">
    <location>
        <begin position="806"/>
        <end position="855"/>
    </location>
</feature>
<evidence type="ECO:0000259" key="10">
    <source>
        <dbReference type="Pfam" id="PF24894"/>
    </source>
</evidence>
<evidence type="ECO:0000313" key="12">
    <source>
        <dbReference type="Proteomes" id="UP000078113"/>
    </source>
</evidence>
<keyword evidence="12" id="KW-1185">Reference proteome</keyword>
<dbReference type="InterPro" id="IPR051960">
    <property type="entry name" value="eIF2B_gamma"/>
</dbReference>
<feature type="compositionally biased region" description="Polar residues" evidence="9">
    <location>
        <begin position="61"/>
        <end position="77"/>
    </location>
</feature>
<feature type="compositionally biased region" description="Acidic residues" evidence="9">
    <location>
        <begin position="923"/>
        <end position="943"/>
    </location>
</feature>
<feature type="compositionally biased region" description="Gly residues" evidence="9">
    <location>
        <begin position="705"/>
        <end position="719"/>
    </location>
</feature>
<evidence type="ECO:0000256" key="7">
    <source>
        <dbReference type="ARBA" id="ARBA00044229"/>
    </source>
</evidence>
<comment type="similarity">
    <text evidence="2">Belongs to the eIF-2B gamma/epsilon subunits family.</text>
</comment>
<dbReference type="GO" id="GO:0002183">
    <property type="term" value="P:cytoplasmic translational initiation"/>
    <property type="evidence" value="ECO:0007669"/>
    <property type="project" value="TreeGrafter"/>
</dbReference>
<protein>
    <recommendedName>
        <fullName evidence="6">Translation initiation factor eIF2B subunit gamma</fullName>
    </recommendedName>
    <alternativeName>
        <fullName evidence="7">eIF2B GDP-GTP exchange factor subunit gamma</fullName>
    </alternativeName>
</protein>
<dbReference type="SUPFAM" id="SSF53448">
    <property type="entry name" value="Nucleotide-diphospho-sugar transferases"/>
    <property type="match status" value="1"/>
</dbReference>
<dbReference type="Proteomes" id="UP000078113">
    <property type="component" value="Unassembled WGS sequence"/>
</dbReference>
<proteinExistence type="inferred from homology"/>
<reference evidence="11" key="2">
    <citation type="journal article" date="2019" name="IMA Fungus">
        <title>Genome sequencing and comparison of five Tilletia species to identify candidate genes for the detection of regulated species infecting wheat.</title>
        <authorList>
            <person name="Nguyen H.D.T."/>
            <person name="Sultana T."/>
            <person name="Kesanakurti P."/>
            <person name="Hambleton S."/>
        </authorList>
    </citation>
    <scope>NUCLEOTIDE SEQUENCE</scope>
    <source>
        <strain evidence="11">DAOMC 236422</strain>
    </source>
</reference>
<feature type="compositionally biased region" description="Basic and acidic residues" evidence="9">
    <location>
        <begin position="311"/>
        <end position="321"/>
    </location>
</feature>
<feature type="compositionally biased region" description="Gly residues" evidence="9">
    <location>
        <begin position="885"/>
        <end position="899"/>
    </location>
</feature>
<dbReference type="PANTHER" id="PTHR45989:SF1">
    <property type="entry name" value="TRANSLATION INITIATION FACTOR EIF-2B SUBUNIT GAMMA"/>
    <property type="match status" value="1"/>
</dbReference>
<dbReference type="InterPro" id="IPR029044">
    <property type="entry name" value="Nucleotide-diphossugar_trans"/>
</dbReference>
<accession>A0A8X7T6E6</accession>
<feature type="region of interest" description="Disordered" evidence="9">
    <location>
        <begin position="297"/>
        <end position="324"/>
    </location>
</feature>
<keyword evidence="4" id="KW-0396">Initiation factor</keyword>
<dbReference type="GO" id="GO:0005085">
    <property type="term" value="F:guanyl-nucleotide exchange factor activity"/>
    <property type="evidence" value="ECO:0007669"/>
    <property type="project" value="TreeGrafter"/>
</dbReference>
<dbReference type="Gene3D" id="3.90.550.10">
    <property type="entry name" value="Spore Coat Polysaccharide Biosynthesis Protein SpsA, Chain A"/>
    <property type="match status" value="1"/>
</dbReference>
<feature type="region of interest" description="Disordered" evidence="9">
    <location>
        <begin position="866"/>
        <end position="943"/>
    </location>
</feature>
<feature type="compositionally biased region" description="Polar residues" evidence="9">
    <location>
        <begin position="194"/>
        <end position="208"/>
    </location>
</feature>
<comment type="subcellular location">
    <subcellularLocation>
        <location evidence="1">Cytoplasm</location>
        <location evidence="1">Cytosol</location>
    </subcellularLocation>
</comment>
<evidence type="ECO:0000313" key="11">
    <source>
        <dbReference type="EMBL" id="KAE8270536.1"/>
    </source>
</evidence>
<evidence type="ECO:0000256" key="4">
    <source>
        <dbReference type="ARBA" id="ARBA00022540"/>
    </source>
</evidence>
<feature type="region of interest" description="Disordered" evidence="9">
    <location>
        <begin position="184"/>
        <end position="208"/>
    </location>
</feature>
<name>A0A8X7T6E6_9BASI</name>
<evidence type="ECO:0000256" key="2">
    <source>
        <dbReference type="ARBA" id="ARBA00007878"/>
    </source>
</evidence>
<evidence type="ECO:0000256" key="3">
    <source>
        <dbReference type="ARBA" id="ARBA00022490"/>
    </source>
</evidence>
<comment type="subunit">
    <text evidence="8">Component of the translation initiation factor 2B (eIF2B) complex which is a heterodecamer of two sets of five different subunits: alpha, beta, gamma, delta and epsilon. Subunits alpha, beta and delta comprise a regulatory subcomplex and subunits epsilon and gamma comprise a catalytic subcomplex. Within the complex, the hexameric regulatory complex resides at the center, with the two heterodimeric catalytic subcomplexes bound on opposite sides.</text>
</comment>
<dbReference type="Pfam" id="PF24894">
    <property type="entry name" value="Hexapep_GlmU"/>
    <property type="match status" value="1"/>
</dbReference>
<reference evidence="11" key="1">
    <citation type="submission" date="2016-04" db="EMBL/GenBank/DDBJ databases">
        <authorList>
            <person name="Nguyen H.D."/>
            <person name="Samba Siva P."/>
            <person name="Cullis J."/>
            <person name="Levesque C.A."/>
            <person name="Hambleton S."/>
        </authorList>
    </citation>
    <scope>NUCLEOTIDE SEQUENCE</scope>
    <source>
        <strain evidence="11">DAOMC 236422</strain>
    </source>
</reference>
<keyword evidence="5" id="KW-0648">Protein biosynthesis</keyword>